<gene>
    <name evidence="2" type="ORF">C6B37_00895</name>
</gene>
<name>A0A2S8NV68_9MOLU</name>
<protein>
    <submittedName>
        <fullName evidence="2">Uncharacterized protein</fullName>
    </submittedName>
</protein>
<dbReference type="AlphaFoldDB" id="A0A2S8NV68"/>
<accession>A0A2S8NV68</accession>
<keyword evidence="1" id="KW-1133">Transmembrane helix</keyword>
<comment type="caution">
    <text evidence="2">The sequence shown here is derived from an EMBL/GenBank/DDBJ whole genome shotgun (WGS) entry which is preliminary data.</text>
</comment>
<dbReference type="EMBL" id="PUUG01000015">
    <property type="protein sequence ID" value="PQP79829.1"/>
    <property type="molecule type" value="Genomic_DNA"/>
</dbReference>
<organism evidence="2 3">
    <name type="scientific">Candidatus Phytoplasma phoenicium</name>
    <dbReference type="NCBI Taxonomy" id="198422"/>
    <lineage>
        <taxon>Bacteria</taxon>
        <taxon>Bacillati</taxon>
        <taxon>Mycoplasmatota</taxon>
        <taxon>Mollicutes</taxon>
        <taxon>Acholeplasmatales</taxon>
        <taxon>Acholeplasmataceae</taxon>
        <taxon>Candidatus Phytoplasma</taxon>
        <taxon>16SrIX (Pigeon pea witches'-broom group)</taxon>
    </lineage>
</organism>
<evidence type="ECO:0000313" key="2">
    <source>
        <dbReference type="EMBL" id="PQP79829.1"/>
    </source>
</evidence>
<keyword evidence="1" id="KW-0812">Transmembrane</keyword>
<reference evidence="2 3" key="1">
    <citation type="submission" date="2018-02" db="EMBL/GenBank/DDBJ databases">
        <title>Metagenomics reveals mixed infection of spiroplasma and phytoplasma in chicory.</title>
        <authorList>
            <person name="Polano C."/>
            <person name="Moruzzi S."/>
            <person name="Ermacora P."/>
            <person name="Ferrini F."/>
            <person name="Martini M."/>
            <person name="Firrao G."/>
        </authorList>
    </citation>
    <scope>NUCLEOTIDE SEQUENCE [LARGE SCALE GENOMIC DNA]</scope>
    <source>
        <strain evidence="2 3">ChiP</strain>
    </source>
</reference>
<sequence length="233" mass="27793">MVDEIHFNNYLFSSSQINQMKEQIKTKTYNDLVLTLNFGNILTLEQIKDKVQEFTFTIIQTFSEDKWDDILKKLPPIHLPSFVKIKLLHQTKKQNINKLFNSHLHEEEILNFINKDIEQSIQKFHMEFNQKISNDVHKYILIERLINKHIDSQTIELISKGAILLVQQLLNQKNITEKEIDDQVRFFVKNYQFDDINSSSNNFLIFSFIRKNFFDVVLSVSFLFIIKALFFKK</sequence>
<dbReference type="Proteomes" id="UP000238672">
    <property type="component" value="Unassembled WGS sequence"/>
</dbReference>
<proteinExistence type="predicted"/>
<evidence type="ECO:0000313" key="3">
    <source>
        <dbReference type="Proteomes" id="UP000238672"/>
    </source>
</evidence>
<keyword evidence="3" id="KW-1185">Reference proteome</keyword>
<keyword evidence="1" id="KW-0472">Membrane</keyword>
<evidence type="ECO:0000256" key="1">
    <source>
        <dbReference type="SAM" id="Phobius"/>
    </source>
</evidence>
<feature type="transmembrane region" description="Helical" evidence="1">
    <location>
        <begin position="213"/>
        <end position="231"/>
    </location>
</feature>